<accession>A0A516KJI2</accession>
<evidence type="ECO:0000256" key="2">
    <source>
        <dbReference type="ARBA" id="ARBA00022448"/>
    </source>
</evidence>
<dbReference type="PANTHER" id="PTHR43266">
    <property type="entry name" value="MACROLIDE-EFFLUX PROTEIN"/>
    <property type="match status" value="1"/>
</dbReference>
<dbReference type="CDD" id="cd06173">
    <property type="entry name" value="MFS_MefA_like"/>
    <property type="match status" value="1"/>
</dbReference>
<comment type="subcellular location">
    <subcellularLocation>
        <location evidence="1">Cell membrane</location>
        <topology evidence="1">Multi-pass membrane protein</topology>
    </subcellularLocation>
</comment>
<dbReference type="OrthoDB" id="9775268at2"/>
<evidence type="ECO:0000256" key="7">
    <source>
        <dbReference type="SAM" id="Phobius"/>
    </source>
</evidence>
<dbReference type="AlphaFoldDB" id="A0A516KJI2"/>
<dbReference type="PROSITE" id="PS50850">
    <property type="entry name" value="MFS"/>
    <property type="match status" value="1"/>
</dbReference>
<dbReference type="GO" id="GO:0022857">
    <property type="term" value="F:transmembrane transporter activity"/>
    <property type="evidence" value="ECO:0007669"/>
    <property type="project" value="InterPro"/>
</dbReference>
<dbReference type="InterPro" id="IPR020846">
    <property type="entry name" value="MFS_dom"/>
</dbReference>
<evidence type="ECO:0000313" key="9">
    <source>
        <dbReference type="EMBL" id="QDP41555.1"/>
    </source>
</evidence>
<keyword evidence="10" id="KW-1185">Reference proteome</keyword>
<feature type="transmembrane region" description="Helical" evidence="7">
    <location>
        <begin position="102"/>
        <end position="120"/>
    </location>
</feature>
<name>A0A516KJI2_9BACI</name>
<keyword evidence="4 7" id="KW-0812">Transmembrane</keyword>
<feature type="transmembrane region" description="Helical" evidence="7">
    <location>
        <begin position="141"/>
        <end position="165"/>
    </location>
</feature>
<keyword evidence="3" id="KW-1003">Cell membrane</keyword>
<dbReference type="InterPro" id="IPR011701">
    <property type="entry name" value="MFS"/>
</dbReference>
<dbReference type="RefSeq" id="WP_143896215.1">
    <property type="nucleotide sequence ID" value="NZ_CP041666.1"/>
</dbReference>
<evidence type="ECO:0000256" key="4">
    <source>
        <dbReference type="ARBA" id="ARBA00022692"/>
    </source>
</evidence>
<proteinExistence type="predicted"/>
<feature type="transmembrane region" description="Helical" evidence="7">
    <location>
        <begin position="377"/>
        <end position="400"/>
    </location>
</feature>
<evidence type="ECO:0000256" key="6">
    <source>
        <dbReference type="ARBA" id="ARBA00023136"/>
    </source>
</evidence>
<feature type="transmembrane region" description="Helical" evidence="7">
    <location>
        <begin position="256"/>
        <end position="276"/>
    </location>
</feature>
<evidence type="ECO:0000259" key="8">
    <source>
        <dbReference type="PROSITE" id="PS50850"/>
    </source>
</evidence>
<keyword evidence="5 7" id="KW-1133">Transmembrane helix</keyword>
<gene>
    <name evidence="9" type="ORF">FN924_16060</name>
</gene>
<dbReference type="EMBL" id="CP041666">
    <property type="protein sequence ID" value="QDP41555.1"/>
    <property type="molecule type" value="Genomic_DNA"/>
</dbReference>
<evidence type="ECO:0000256" key="5">
    <source>
        <dbReference type="ARBA" id="ARBA00022989"/>
    </source>
</evidence>
<keyword evidence="6 7" id="KW-0472">Membrane</keyword>
<protein>
    <submittedName>
        <fullName evidence="9">MFS transporter</fullName>
    </submittedName>
</protein>
<feature type="transmembrane region" description="Helical" evidence="7">
    <location>
        <begin position="47"/>
        <end position="66"/>
    </location>
</feature>
<dbReference type="Pfam" id="PF07690">
    <property type="entry name" value="MFS_1"/>
    <property type="match status" value="1"/>
</dbReference>
<dbReference type="Gene3D" id="1.20.1250.20">
    <property type="entry name" value="MFS general substrate transporter like domains"/>
    <property type="match status" value="1"/>
</dbReference>
<feature type="transmembrane region" description="Helical" evidence="7">
    <location>
        <begin position="215"/>
        <end position="236"/>
    </location>
</feature>
<feature type="domain" description="Major facilitator superfamily (MFS) profile" evidence="8">
    <location>
        <begin position="1"/>
        <end position="405"/>
    </location>
</feature>
<dbReference type="Proteomes" id="UP000315215">
    <property type="component" value="Chromosome"/>
</dbReference>
<dbReference type="SUPFAM" id="SSF103473">
    <property type="entry name" value="MFS general substrate transporter"/>
    <property type="match status" value="1"/>
</dbReference>
<evidence type="ECO:0000256" key="3">
    <source>
        <dbReference type="ARBA" id="ARBA00022475"/>
    </source>
</evidence>
<dbReference type="InterPro" id="IPR036259">
    <property type="entry name" value="MFS_trans_sf"/>
</dbReference>
<dbReference type="GO" id="GO:0005886">
    <property type="term" value="C:plasma membrane"/>
    <property type="evidence" value="ECO:0007669"/>
    <property type="project" value="UniProtKB-SubCell"/>
</dbReference>
<reference evidence="9 10" key="1">
    <citation type="submission" date="2019-07" db="EMBL/GenBank/DDBJ databases">
        <authorList>
            <person name="Li J."/>
        </authorList>
    </citation>
    <scope>NUCLEOTIDE SEQUENCE [LARGE SCALE GENOMIC DNA]</scope>
    <source>
        <strain evidence="9 10">TKL69</strain>
    </source>
</reference>
<sequence>MNNWKAWKQEKSYQKLFWAGTASGIGNRFAQVATLTLLYQLTGSGSAIGLYFAIRLIPFLVMAPLGGMLADRFSKKKLLITMDVIRAPFALAPIFVHDSEQLWIIFMSVFCLALGEALYAPIRMASIPAMVKQDRLLYVNAIEQIMVGVVLVFGSSSGGIISYLFGLHIPFLLDGISFLIAALLLSKISIPVTTKAKVNVKQPKTSTHKKSAHKLIIGSFALIVILFVEWTMPLANGIDNVLMSVYALEVFQTGDLGVGFIYAFLGIGFVLSSFLSNLLKQKLVTLTVVFIAFEGIGHLLLSIAPSFIVALLTVLFITFVGGISNICLTTITMKIIPKSMHGTFFGLTTMIANTTLGISMGIVGILLEVFEPRSLSFLVGITYMILTILYALLFLQVDLLHEKRKLRRSL</sequence>
<evidence type="ECO:0000256" key="1">
    <source>
        <dbReference type="ARBA" id="ARBA00004651"/>
    </source>
</evidence>
<feature type="transmembrane region" description="Helical" evidence="7">
    <location>
        <begin position="307"/>
        <end position="331"/>
    </location>
</feature>
<keyword evidence="2" id="KW-0813">Transport</keyword>
<organism evidence="9 10">
    <name type="scientific">Radiobacillus deserti</name>
    <dbReference type="NCBI Taxonomy" id="2594883"/>
    <lineage>
        <taxon>Bacteria</taxon>
        <taxon>Bacillati</taxon>
        <taxon>Bacillota</taxon>
        <taxon>Bacilli</taxon>
        <taxon>Bacillales</taxon>
        <taxon>Bacillaceae</taxon>
        <taxon>Radiobacillus</taxon>
    </lineage>
</organism>
<dbReference type="PANTHER" id="PTHR43266:SF10">
    <property type="entry name" value="BACILYSIN EXPORTER BACE-RELATED"/>
    <property type="match status" value="1"/>
</dbReference>
<feature type="transmembrane region" description="Helical" evidence="7">
    <location>
        <begin position="171"/>
        <end position="194"/>
    </location>
</feature>
<evidence type="ECO:0000313" key="10">
    <source>
        <dbReference type="Proteomes" id="UP000315215"/>
    </source>
</evidence>
<feature type="transmembrane region" description="Helical" evidence="7">
    <location>
        <begin position="343"/>
        <end position="365"/>
    </location>
</feature>
<dbReference type="KEGG" id="aqt:FN924_16060"/>
<feature type="transmembrane region" description="Helical" evidence="7">
    <location>
        <begin position="283"/>
        <end position="301"/>
    </location>
</feature>